<comment type="caution">
    <text evidence="1">The sequence shown here is derived from an EMBL/GenBank/DDBJ whole genome shotgun (WGS) entry which is preliminary data.</text>
</comment>
<proteinExistence type="predicted"/>
<accession>A0ABU4VCU6</accession>
<dbReference type="RefSeq" id="WP_319980771.1">
    <property type="nucleotide sequence ID" value="NZ_JAXAVU010000016.1"/>
</dbReference>
<evidence type="ECO:0000313" key="2">
    <source>
        <dbReference type="Proteomes" id="UP001285352"/>
    </source>
</evidence>
<dbReference type="EMBL" id="JAXAVU010000016">
    <property type="protein sequence ID" value="MDX8148801.1"/>
    <property type="molecule type" value="Genomic_DNA"/>
</dbReference>
<organism evidence="1 2">
    <name type="scientific">Lentzea sokolovensis</name>
    <dbReference type="NCBI Taxonomy" id="3095429"/>
    <lineage>
        <taxon>Bacteria</taxon>
        <taxon>Bacillati</taxon>
        <taxon>Actinomycetota</taxon>
        <taxon>Actinomycetes</taxon>
        <taxon>Pseudonocardiales</taxon>
        <taxon>Pseudonocardiaceae</taxon>
        <taxon>Lentzea</taxon>
    </lineage>
</organism>
<name>A0ABU4VCU6_9PSEU</name>
<dbReference type="Proteomes" id="UP001285352">
    <property type="component" value="Unassembled WGS sequence"/>
</dbReference>
<sequence>MAIADFSLSTSVAGGIHQVNIQLTDSVHKNKASVACRKTASACQP</sequence>
<keyword evidence="2" id="KW-1185">Reference proteome</keyword>
<reference evidence="1 2" key="2">
    <citation type="submission" date="2023-11" db="EMBL/GenBank/DDBJ databases">
        <authorList>
            <person name="Lara A.C."/>
            <person name="Chronakova A."/>
        </authorList>
    </citation>
    <scope>NUCLEOTIDE SEQUENCE [LARGE SCALE GENOMIC DNA]</scope>
    <source>
        <strain evidence="1 2">BCCO 10_0061</strain>
    </source>
</reference>
<gene>
    <name evidence="1" type="ORF">SK854_42260</name>
</gene>
<evidence type="ECO:0000313" key="1">
    <source>
        <dbReference type="EMBL" id="MDX8148801.1"/>
    </source>
</evidence>
<protein>
    <submittedName>
        <fullName evidence="1">Uncharacterized protein</fullName>
    </submittedName>
</protein>
<reference evidence="1 2" key="1">
    <citation type="submission" date="2023-11" db="EMBL/GenBank/DDBJ databases">
        <title>Lentzea sokolovensis, sp. nov., Lentzea kristufkii, sp. nov., and Lentzea miocenensis, sp. nov., rare actinobacteria from Sokolov Coal Basin, Miocene lacustrine sediment, Czech Republic.</title>
        <authorList>
            <person name="Lara A."/>
            <person name="Kotroba L."/>
            <person name="Nouioui I."/>
            <person name="Neumann-Schaal M."/>
            <person name="Mast Y."/>
            <person name="Chronakova A."/>
        </authorList>
    </citation>
    <scope>NUCLEOTIDE SEQUENCE [LARGE SCALE GENOMIC DNA]</scope>
    <source>
        <strain evidence="1 2">BCCO 10_0061</strain>
    </source>
</reference>